<sequence length="287" mass="33093">MEKNEITTREKLKTYFETGKYPTESQFAQLIDFFRLKEDVLTNKELVTLANNLAALDNGYILYSTSSIENEKFPIVVSSKEGESQTFTIEKTENKEQKRYFQGSAPYTVSTKEFLVDRLEGYRYYYLNTQIDDGYTTSRLFGNNLPPIPENFELVTVENKKISIKISNEDFDRKINNLHTRLTFVNKTEILIEYALYGNYWSNKYISEDMVTDHYDLGDFLVCFYRADLSGISKSIECKIYDEDNDTLLMTASLVPGQKNINVSAGAVLSGVRNARIECDYESQANK</sequence>
<evidence type="ECO:0000313" key="1">
    <source>
        <dbReference type="EMBL" id="SDI24554.1"/>
    </source>
</evidence>
<dbReference type="RefSeq" id="WP_089857515.1">
    <property type="nucleotide sequence ID" value="NZ_FNDW01000005.1"/>
</dbReference>
<name>A0A1G8J019_9FLAO</name>
<accession>A0A1G8J019</accession>
<evidence type="ECO:0000313" key="2">
    <source>
        <dbReference type="Proteomes" id="UP000198869"/>
    </source>
</evidence>
<gene>
    <name evidence="1" type="ORF">SAMN05421846_105170</name>
</gene>
<organism evidence="1 2">
    <name type="scientific">Chryseobacterium taeanense</name>
    <dbReference type="NCBI Taxonomy" id="311334"/>
    <lineage>
        <taxon>Bacteria</taxon>
        <taxon>Pseudomonadati</taxon>
        <taxon>Bacteroidota</taxon>
        <taxon>Flavobacteriia</taxon>
        <taxon>Flavobacteriales</taxon>
        <taxon>Weeksellaceae</taxon>
        <taxon>Chryseobacterium group</taxon>
        <taxon>Chryseobacterium</taxon>
    </lineage>
</organism>
<dbReference type="AlphaFoldDB" id="A0A1G8J019"/>
<proteinExistence type="predicted"/>
<dbReference type="Proteomes" id="UP000198869">
    <property type="component" value="Unassembled WGS sequence"/>
</dbReference>
<protein>
    <submittedName>
        <fullName evidence="1">Uncharacterized protein</fullName>
    </submittedName>
</protein>
<dbReference type="EMBL" id="FNDW01000005">
    <property type="protein sequence ID" value="SDI24554.1"/>
    <property type="molecule type" value="Genomic_DNA"/>
</dbReference>
<reference evidence="2" key="1">
    <citation type="submission" date="2016-10" db="EMBL/GenBank/DDBJ databases">
        <authorList>
            <person name="Varghese N."/>
            <person name="Submissions S."/>
        </authorList>
    </citation>
    <scope>NUCLEOTIDE SEQUENCE [LARGE SCALE GENOMIC DNA]</scope>
    <source>
        <strain evidence="2">DSM 17071</strain>
    </source>
</reference>
<dbReference type="OrthoDB" id="1242818at2"/>
<keyword evidence="2" id="KW-1185">Reference proteome</keyword>